<dbReference type="EMBL" id="MLJW01001108">
    <property type="protein sequence ID" value="OIQ80109.1"/>
    <property type="molecule type" value="Genomic_DNA"/>
</dbReference>
<proteinExistence type="predicted"/>
<reference evidence="1" key="1">
    <citation type="submission" date="2016-10" db="EMBL/GenBank/DDBJ databases">
        <title>Sequence of Gallionella enrichment culture.</title>
        <authorList>
            <person name="Poehlein A."/>
            <person name="Muehling M."/>
            <person name="Daniel R."/>
        </authorList>
    </citation>
    <scope>NUCLEOTIDE SEQUENCE</scope>
</reference>
<sequence length="55" mass="6486">MDTAFWSFRIVSADPAIRDHVFTTHKPVIFKEACREARELAKMRRSEKIILVPNR</sequence>
<name>A0A1J5QW30_9ZZZZ</name>
<protein>
    <submittedName>
        <fullName evidence="1">Uncharacterized protein</fullName>
    </submittedName>
</protein>
<comment type="caution">
    <text evidence="1">The sequence shown here is derived from an EMBL/GenBank/DDBJ whole genome shotgun (WGS) entry which is preliminary data.</text>
</comment>
<dbReference type="AlphaFoldDB" id="A0A1J5QW30"/>
<evidence type="ECO:0000313" key="1">
    <source>
        <dbReference type="EMBL" id="OIQ80109.1"/>
    </source>
</evidence>
<organism evidence="1">
    <name type="scientific">mine drainage metagenome</name>
    <dbReference type="NCBI Taxonomy" id="410659"/>
    <lineage>
        <taxon>unclassified sequences</taxon>
        <taxon>metagenomes</taxon>
        <taxon>ecological metagenomes</taxon>
    </lineage>
</organism>
<accession>A0A1J5QW30</accession>
<gene>
    <name evidence="1" type="ORF">GALL_381460</name>
</gene>